<evidence type="ECO:0000256" key="9">
    <source>
        <dbReference type="ARBA" id="ARBA00023139"/>
    </source>
</evidence>
<evidence type="ECO:0000256" key="8">
    <source>
        <dbReference type="ARBA" id="ARBA00023136"/>
    </source>
</evidence>
<evidence type="ECO:0000256" key="11">
    <source>
        <dbReference type="ARBA" id="ARBA00023237"/>
    </source>
</evidence>
<comment type="similarity">
    <text evidence="2 13">Belongs to the LolB family.</text>
</comment>
<feature type="signal peptide" evidence="14">
    <location>
        <begin position="1"/>
        <end position="20"/>
    </location>
</feature>
<dbReference type="SUPFAM" id="SSF89392">
    <property type="entry name" value="Prokaryotic lipoproteins and lipoprotein localization factors"/>
    <property type="match status" value="1"/>
</dbReference>
<evidence type="ECO:0000313" key="15">
    <source>
        <dbReference type="EMBL" id="MDN0076626.1"/>
    </source>
</evidence>
<evidence type="ECO:0000256" key="4">
    <source>
        <dbReference type="ARBA" id="ARBA00016202"/>
    </source>
</evidence>
<dbReference type="RefSeq" id="WP_289831279.1">
    <property type="nucleotide sequence ID" value="NZ_JAUEDK010000038.1"/>
</dbReference>
<name>A0ABT7XS57_9NEIS</name>
<reference evidence="15" key="1">
    <citation type="submission" date="2023-06" db="EMBL/GenBank/DDBJ databases">
        <authorList>
            <person name="Zhang S."/>
        </authorList>
    </citation>
    <scope>NUCLEOTIDE SEQUENCE</scope>
    <source>
        <strain evidence="15">SG2303</strain>
    </source>
</reference>
<comment type="subunit">
    <text evidence="3 13">Monomer.</text>
</comment>
<dbReference type="HAMAP" id="MF_00233">
    <property type="entry name" value="LolB"/>
    <property type="match status" value="1"/>
</dbReference>
<dbReference type="EMBL" id="JAUEDK010000038">
    <property type="protein sequence ID" value="MDN0076626.1"/>
    <property type="molecule type" value="Genomic_DNA"/>
</dbReference>
<keyword evidence="9 13" id="KW-0564">Palmitate</keyword>
<evidence type="ECO:0000256" key="2">
    <source>
        <dbReference type="ARBA" id="ARBA00009696"/>
    </source>
</evidence>
<proteinExistence type="inferred from homology"/>
<comment type="caution">
    <text evidence="15">The sequence shown here is derived from an EMBL/GenBank/DDBJ whole genome shotgun (WGS) entry which is preliminary data.</text>
</comment>
<keyword evidence="6 13" id="KW-0732">Signal</keyword>
<keyword evidence="12 13" id="KW-0449">Lipoprotein</keyword>
<keyword evidence="7 13" id="KW-0653">Protein transport</keyword>
<keyword evidence="11 13" id="KW-0998">Cell outer membrane</keyword>
<protein>
    <recommendedName>
        <fullName evidence="4 13">Outer-membrane lipoprotein LolB</fullName>
    </recommendedName>
</protein>
<evidence type="ECO:0000256" key="7">
    <source>
        <dbReference type="ARBA" id="ARBA00022927"/>
    </source>
</evidence>
<feature type="chain" id="PRO_5047177857" description="Outer-membrane lipoprotein LolB" evidence="14">
    <location>
        <begin position="21"/>
        <end position="187"/>
    </location>
</feature>
<evidence type="ECO:0000313" key="16">
    <source>
        <dbReference type="Proteomes" id="UP001168540"/>
    </source>
</evidence>
<comment type="function">
    <text evidence="13">Plays a critical role in the incorporation of lipoproteins in the outer membrane after they are released by the LolA protein.</text>
</comment>
<organism evidence="15 16">
    <name type="scientific">Crenobacter oryzisoli</name>
    <dbReference type="NCBI Taxonomy" id="3056844"/>
    <lineage>
        <taxon>Bacteria</taxon>
        <taxon>Pseudomonadati</taxon>
        <taxon>Pseudomonadota</taxon>
        <taxon>Betaproteobacteria</taxon>
        <taxon>Neisseriales</taxon>
        <taxon>Neisseriaceae</taxon>
        <taxon>Crenobacter</taxon>
    </lineage>
</organism>
<keyword evidence="10 13" id="KW-0143">Chaperone</keyword>
<evidence type="ECO:0000256" key="3">
    <source>
        <dbReference type="ARBA" id="ARBA00011245"/>
    </source>
</evidence>
<evidence type="ECO:0000256" key="12">
    <source>
        <dbReference type="ARBA" id="ARBA00023288"/>
    </source>
</evidence>
<comment type="subcellular location">
    <subcellularLocation>
        <location evidence="1 13">Cell outer membrane</location>
        <topology evidence="1 13">Lipid-anchor</topology>
    </subcellularLocation>
</comment>
<dbReference type="Pfam" id="PF03550">
    <property type="entry name" value="LolB"/>
    <property type="match status" value="1"/>
</dbReference>
<dbReference type="InterPro" id="IPR029046">
    <property type="entry name" value="LolA/LolB/LppX"/>
</dbReference>
<keyword evidence="5 13" id="KW-0813">Transport</keyword>
<dbReference type="CDD" id="cd16326">
    <property type="entry name" value="LolB"/>
    <property type="match status" value="1"/>
</dbReference>
<sequence>MSARLFVRAVLLAATLLVTACATQQPFQPVNLPGQAIDTPFSVSGRLAVKVDDKGSYGNFDWQHAPTRDVVSITTPVGSTVARLTRDADGVLLEADGKETRSANVEELTNETLGWTLPLDNLVWWIRGVPAPNAPSERLADGALQQQGWTIRFFRDEGDTVSRVPKRVELVRDRLSIKLVTHAWQQP</sequence>
<evidence type="ECO:0000256" key="5">
    <source>
        <dbReference type="ARBA" id="ARBA00022448"/>
    </source>
</evidence>
<dbReference type="InterPro" id="IPR004565">
    <property type="entry name" value="OM_lipoprot_LolB"/>
</dbReference>
<gene>
    <name evidence="13 15" type="primary">lolB</name>
    <name evidence="15" type="ORF">QU481_17315</name>
</gene>
<dbReference type="Proteomes" id="UP001168540">
    <property type="component" value="Unassembled WGS sequence"/>
</dbReference>
<evidence type="ECO:0000256" key="14">
    <source>
        <dbReference type="SAM" id="SignalP"/>
    </source>
</evidence>
<evidence type="ECO:0000256" key="13">
    <source>
        <dbReference type="HAMAP-Rule" id="MF_00233"/>
    </source>
</evidence>
<accession>A0ABT7XS57</accession>
<evidence type="ECO:0000256" key="6">
    <source>
        <dbReference type="ARBA" id="ARBA00022729"/>
    </source>
</evidence>
<keyword evidence="16" id="KW-1185">Reference proteome</keyword>
<dbReference type="NCBIfam" id="TIGR00548">
    <property type="entry name" value="lolB"/>
    <property type="match status" value="1"/>
</dbReference>
<keyword evidence="8 13" id="KW-0472">Membrane</keyword>
<evidence type="ECO:0000256" key="1">
    <source>
        <dbReference type="ARBA" id="ARBA00004459"/>
    </source>
</evidence>
<dbReference type="PROSITE" id="PS51257">
    <property type="entry name" value="PROKAR_LIPOPROTEIN"/>
    <property type="match status" value="1"/>
</dbReference>
<evidence type="ECO:0000256" key="10">
    <source>
        <dbReference type="ARBA" id="ARBA00023186"/>
    </source>
</evidence>
<dbReference type="Gene3D" id="2.50.20.10">
    <property type="entry name" value="Lipoprotein localisation LolA/LolB/LppX"/>
    <property type="match status" value="1"/>
</dbReference>